<reference evidence="4" key="1">
    <citation type="submission" date="2013-11" db="EMBL/GenBank/DDBJ databases">
        <title>Genome sequence of the fusiform rust pathogen reveals effectors for host alternation and coevolution with pine.</title>
        <authorList>
            <consortium name="DOE Joint Genome Institute"/>
            <person name="Smith K."/>
            <person name="Pendleton A."/>
            <person name="Kubisiak T."/>
            <person name="Anderson C."/>
            <person name="Salamov A."/>
            <person name="Aerts A."/>
            <person name="Riley R."/>
            <person name="Clum A."/>
            <person name="Lindquist E."/>
            <person name="Ence D."/>
            <person name="Campbell M."/>
            <person name="Kronenberg Z."/>
            <person name="Feau N."/>
            <person name="Dhillon B."/>
            <person name="Hamelin R."/>
            <person name="Burleigh J."/>
            <person name="Smith J."/>
            <person name="Yandell M."/>
            <person name="Nelson C."/>
            <person name="Grigoriev I."/>
            <person name="Davis J."/>
        </authorList>
    </citation>
    <scope>NUCLEOTIDE SEQUENCE</scope>
    <source>
        <strain evidence="4">G11</strain>
    </source>
</reference>
<evidence type="ECO:0000256" key="1">
    <source>
        <dbReference type="SAM" id="MobiDB-lite"/>
    </source>
</evidence>
<feature type="signal peptide" evidence="2">
    <location>
        <begin position="1"/>
        <end position="22"/>
    </location>
</feature>
<gene>
    <name evidence="4" type="ORF">CROQUDRAFT_86044</name>
</gene>
<organism evidence="4 5">
    <name type="scientific">Cronartium quercuum f. sp. fusiforme G11</name>
    <dbReference type="NCBI Taxonomy" id="708437"/>
    <lineage>
        <taxon>Eukaryota</taxon>
        <taxon>Fungi</taxon>
        <taxon>Dikarya</taxon>
        <taxon>Basidiomycota</taxon>
        <taxon>Pucciniomycotina</taxon>
        <taxon>Pucciniomycetes</taxon>
        <taxon>Pucciniales</taxon>
        <taxon>Coleosporiaceae</taxon>
        <taxon>Cronartium</taxon>
    </lineage>
</organism>
<dbReference type="AlphaFoldDB" id="A0A9P6TIJ3"/>
<dbReference type="Proteomes" id="UP000886653">
    <property type="component" value="Unassembled WGS sequence"/>
</dbReference>
<evidence type="ECO:0000256" key="2">
    <source>
        <dbReference type="SAM" id="SignalP"/>
    </source>
</evidence>
<evidence type="ECO:0000313" key="4">
    <source>
        <dbReference type="EMBL" id="KAG0151853.1"/>
    </source>
</evidence>
<dbReference type="InterPro" id="IPR057194">
    <property type="entry name" value="DUF7872"/>
</dbReference>
<evidence type="ECO:0000313" key="5">
    <source>
        <dbReference type="Proteomes" id="UP000886653"/>
    </source>
</evidence>
<feature type="region of interest" description="Disordered" evidence="1">
    <location>
        <begin position="44"/>
        <end position="68"/>
    </location>
</feature>
<dbReference type="OrthoDB" id="2501761at2759"/>
<proteinExistence type="predicted"/>
<keyword evidence="5" id="KW-1185">Reference proteome</keyword>
<name>A0A9P6TIJ3_9BASI</name>
<dbReference type="PANTHER" id="PTHR33339:SF1">
    <property type="entry name" value="LYSM DOMAIN-CONTAINING PROTEIN"/>
    <property type="match status" value="1"/>
</dbReference>
<feature type="domain" description="DUF7872" evidence="3">
    <location>
        <begin position="244"/>
        <end position="437"/>
    </location>
</feature>
<protein>
    <recommendedName>
        <fullName evidence="3">DUF7872 domain-containing protein</fullName>
    </recommendedName>
</protein>
<dbReference type="Pfam" id="PF25278">
    <property type="entry name" value="DUF7872"/>
    <property type="match status" value="1"/>
</dbReference>
<comment type="caution">
    <text evidence="4">The sequence shown here is derived from an EMBL/GenBank/DDBJ whole genome shotgun (WGS) entry which is preliminary data.</text>
</comment>
<dbReference type="EMBL" id="MU167210">
    <property type="protein sequence ID" value="KAG0151853.1"/>
    <property type="molecule type" value="Genomic_DNA"/>
</dbReference>
<dbReference type="PANTHER" id="PTHR33339">
    <property type="entry name" value="LYSM DOMAIN-CONTAINING PROTEIN"/>
    <property type="match status" value="1"/>
</dbReference>
<accession>A0A9P6TIJ3</accession>
<feature type="chain" id="PRO_5040213663" description="DUF7872 domain-containing protein" evidence="2">
    <location>
        <begin position="23"/>
        <end position="443"/>
    </location>
</feature>
<keyword evidence="2" id="KW-0732">Signal</keyword>
<sequence>MRPTTLVFNFLTTIFWISWINAHDLQKRQTGGFESLFGGGGGGGGLGGGGDKAQPQGPPSNPSAPVNDSCKALPFTKETWDKLSLDHYLKTYPGGANISVSAYAASKKAPNFECGVTKRCHAGQLCQPVMSPDWYILFAIQQWNAHVNGLVEAVSFGVNFVQATISLLLASLFPAVDVSTLEHFKLDMSVNGAFMMVSNTVLIDIMALFNSFQGFGGNLINIISNIITAGFEFGGGLIRFPAGPERDAFTFWSHLADSMAAYEKHIIDTFTETIATTLEKGISTDEGIYGAISNGTYIKPEQSIFLPLLADDIKNVTSVLALVQILRGMDSFVAIGTDVCNGRGKNGALEGRDVLSYCDPEGTVSKDDKEERTFQNAYVIEEQFGYTTQFLTNASLSCQNKYGGFGHTPNNTINLPLDPTSDCVVNLPVCDCRDKGTSSPPSR</sequence>
<evidence type="ECO:0000259" key="3">
    <source>
        <dbReference type="Pfam" id="PF25278"/>
    </source>
</evidence>